<reference evidence="2 3" key="1">
    <citation type="journal article" date="2018" name="MBio">
        <title>Comparative Genomics Reveals the Core Gene Toolbox for the Fungus-Insect Symbiosis.</title>
        <authorList>
            <person name="Wang Y."/>
            <person name="Stata M."/>
            <person name="Wang W."/>
            <person name="Stajich J.E."/>
            <person name="White M.M."/>
            <person name="Moncalvo J.M."/>
        </authorList>
    </citation>
    <scope>NUCLEOTIDE SEQUENCE [LARGE SCALE GENOMIC DNA]</scope>
    <source>
        <strain evidence="2 3">AUS-126-30</strain>
    </source>
</reference>
<feature type="non-terminal residue" evidence="2">
    <location>
        <position position="50"/>
    </location>
</feature>
<evidence type="ECO:0000256" key="1">
    <source>
        <dbReference type="SAM" id="MobiDB-lite"/>
    </source>
</evidence>
<keyword evidence="3" id="KW-1185">Reference proteome</keyword>
<sequence length="50" mass="5903">MKQHITARHRNKKSSRTNNRKNTSSYIKQNCSSTKDKQTRIVLKESILQD</sequence>
<comment type="caution">
    <text evidence="2">The sequence shown here is derived from an EMBL/GenBank/DDBJ whole genome shotgun (WGS) entry which is preliminary data.</text>
</comment>
<gene>
    <name evidence="2" type="ORF">BB558_007470</name>
</gene>
<dbReference type="EMBL" id="MBFU01001230">
    <property type="protein sequence ID" value="PVZ96610.1"/>
    <property type="molecule type" value="Genomic_DNA"/>
</dbReference>
<dbReference type="AlphaFoldDB" id="A0A2U1IUY8"/>
<name>A0A2U1IUY8_SMIAN</name>
<feature type="region of interest" description="Disordered" evidence="1">
    <location>
        <begin position="1"/>
        <end position="37"/>
    </location>
</feature>
<protein>
    <submittedName>
        <fullName evidence="2">Uncharacterized protein</fullName>
    </submittedName>
</protein>
<evidence type="ECO:0000313" key="2">
    <source>
        <dbReference type="EMBL" id="PVZ96610.1"/>
    </source>
</evidence>
<dbReference type="Proteomes" id="UP000245591">
    <property type="component" value="Unassembled WGS sequence"/>
</dbReference>
<feature type="compositionally biased region" description="Basic residues" evidence="1">
    <location>
        <begin position="1"/>
        <end position="19"/>
    </location>
</feature>
<organism evidence="2 3">
    <name type="scientific">Smittium angustum</name>
    <dbReference type="NCBI Taxonomy" id="133377"/>
    <lineage>
        <taxon>Eukaryota</taxon>
        <taxon>Fungi</taxon>
        <taxon>Fungi incertae sedis</taxon>
        <taxon>Zoopagomycota</taxon>
        <taxon>Kickxellomycotina</taxon>
        <taxon>Harpellomycetes</taxon>
        <taxon>Harpellales</taxon>
        <taxon>Legeriomycetaceae</taxon>
        <taxon>Smittium</taxon>
    </lineage>
</organism>
<accession>A0A2U1IUY8</accession>
<proteinExistence type="predicted"/>
<evidence type="ECO:0000313" key="3">
    <source>
        <dbReference type="Proteomes" id="UP000245591"/>
    </source>
</evidence>